<name>B1ZZ03_OPITP</name>
<dbReference type="STRING" id="452637.Oter_3046"/>
<dbReference type="EMBL" id="CP001032">
    <property type="protein sequence ID" value="ACB76326.1"/>
    <property type="molecule type" value="Genomic_DNA"/>
</dbReference>
<feature type="transmembrane region" description="Helical" evidence="1">
    <location>
        <begin position="43"/>
        <end position="62"/>
    </location>
</feature>
<organism evidence="2 3">
    <name type="scientific">Opitutus terrae (strain DSM 11246 / JCM 15787 / PB90-1)</name>
    <dbReference type="NCBI Taxonomy" id="452637"/>
    <lineage>
        <taxon>Bacteria</taxon>
        <taxon>Pseudomonadati</taxon>
        <taxon>Verrucomicrobiota</taxon>
        <taxon>Opitutia</taxon>
        <taxon>Opitutales</taxon>
        <taxon>Opitutaceae</taxon>
        <taxon>Opitutus</taxon>
    </lineage>
</organism>
<evidence type="ECO:0000256" key="1">
    <source>
        <dbReference type="SAM" id="Phobius"/>
    </source>
</evidence>
<dbReference type="HOGENOM" id="CLU_2736106_0_0_0"/>
<keyword evidence="1" id="KW-1133">Transmembrane helix</keyword>
<keyword evidence="3" id="KW-1185">Reference proteome</keyword>
<keyword evidence="1" id="KW-0812">Transmembrane</keyword>
<proteinExistence type="predicted"/>
<accession>B1ZZ03</accession>
<evidence type="ECO:0000313" key="3">
    <source>
        <dbReference type="Proteomes" id="UP000007013"/>
    </source>
</evidence>
<reference evidence="2 3" key="1">
    <citation type="journal article" date="2011" name="J. Bacteriol.">
        <title>Genome sequence of the verrucomicrobium Opitutus terrae PB90-1, an abundant inhabitant of rice paddy soil ecosystems.</title>
        <authorList>
            <person name="van Passel M.W."/>
            <person name="Kant R."/>
            <person name="Palva A."/>
            <person name="Copeland A."/>
            <person name="Lucas S."/>
            <person name="Lapidus A."/>
            <person name="Glavina del Rio T."/>
            <person name="Pitluck S."/>
            <person name="Goltsman E."/>
            <person name="Clum A."/>
            <person name="Sun H."/>
            <person name="Schmutz J."/>
            <person name="Larimer F.W."/>
            <person name="Land M.L."/>
            <person name="Hauser L."/>
            <person name="Kyrpides N."/>
            <person name="Mikhailova N."/>
            <person name="Richardson P.P."/>
            <person name="Janssen P.H."/>
            <person name="de Vos W.M."/>
            <person name="Smidt H."/>
        </authorList>
    </citation>
    <scope>NUCLEOTIDE SEQUENCE [LARGE SCALE GENOMIC DNA]</scope>
    <source>
        <strain evidence="3">DSM 11246 / JCM 15787 / PB90-1</strain>
    </source>
</reference>
<sequence length="71" mass="7442">MGRAGILVWTGIFTGIVAGICAGIHGVLAFGEAFGSAIDQHRVGAFVFLTACFPFAASWLALRKSKDEKNA</sequence>
<keyword evidence="1" id="KW-0472">Membrane</keyword>
<dbReference type="KEGG" id="ote:Oter_3046"/>
<feature type="transmembrane region" description="Helical" evidence="1">
    <location>
        <begin position="7"/>
        <end position="31"/>
    </location>
</feature>
<dbReference type="Proteomes" id="UP000007013">
    <property type="component" value="Chromosome"/>
</dbReference>
<protein>
    <submittedName>
        <fullName evidence="2">Uncharacterized protein</fullName>
    </submittedName>
</protein>
<evidence type="ECO:0000313" key="2">
    <source>
        <dbReference type="EMBL" id="ACB76326.1"/>
    </source>
</evidence>
<gene>
    <name evidence="2" type="ordered locus">Oter_3046</name>
</gene>
<dbReference type="AlphaFoldDB" id="B1ZZ03"/>